<feature type="transmembrane region" description="Helical" evidence="1">
    <location>
        <begin position="50"/>
        <end position="72"/>
    </location>
</feature>
<keyword evidence="3" id="KW-1185">Reference proteome</keyword>
<evidence type="ECO:0008006" key="4">
    <source>
        <dbReference type="Google" id="ProtNLM"/>
    </source>
</evidence>
<comment type="caution">
    <text evidence="2">The sequence shown here is derived from an EMBL/GenBank/DDBJ whole genome shotgun (WGS) entry which is preliminary data.</text>
</comment>
<keyword evidence="1" id="KW-1133">Transmembrane helix</keyword>
<dbReference type="AlphaFoldDB" id="A0A8X6HQ10"/>
<name>A0A8X6HQ10_TRICU</name>
<keyword evidence="1" id="KW-0812">Transmembrane</keyword>
<evidence type="ECO:0000256" key="1">
    <source>
        <dbReference type="SAM" id="Phobius"/>
    </source>
</evidence>
<dbReference type="EMBL" id="BMAO01028654">
    <property type="protein sequence ID" value="GFR26390.1"/>
    <property type="molecule type" value="Genomic_DNA"/>
</dbReference>
<keyword evidence="1" id="KW-0472">Membrane</keyword>
<accession>A0A8X6HQ10</accession>
<feature type="transmembrane region" description="Helical" evidence="1">
    <location>
        <begin position="379"/>
        <end position="398"/>
    </location>
</feature>
<feature type="transmembrane region" description="Helical" evidence="1">
    <location>
        <begin position="141"/>
        <end position="169"/>
    </location>
</feature>
<evidence type="ECO:0000313" key="2">
    <source>
        <dbReference type="EMBL" id="GFR26390.1"/>
    </source>
</evidence>
<organism evidence="2 3">
    <name type="scientific">Trichonephila clavata</name>
    <name type="common">Joro spider</name>
    <name type="synonym">Nephila clavata</name>
    <dbReference type="NCBI Taxonomy" id="2740835"/>
    <lineage>
        <taxon>Eukaryota</taxon>
        <taxon>Metazoa</taxon>
        <taxon>Ecdysozoa</taxon>
        <taxon>Arthropoda</taxon>
        <taxon>Chelicerata</taxon>
        <taxon>Arachnida</taxon>
        <taxon>Araneae</taxon>
        <taxon>Araneomorphae</taxon>
        <taxon>Entelegynae</taxon>
        <taxon>Araneoidea</taxon>
        <taxon>Nephilidae</taxon>
        <taxon>Trichonephila</taxon>
    </lineage>
</organism>
<gene>
    <name evidence="2" type="primary">AVEN_267472_1</name>
    <name evidence="2" type="ORF">TNCT_574511</name>
</gene>
<dbReference type="Proteomes" id="UP000887116">
    <property type="component" value="Unassembled WGS sequence"/>
</dbReference>
<feature type="transmembrane region" description="Helical" evidence="1">
    <location>
        <begin position="271"/>
        <end position="291"/>
    </location>
</feature>
<proteinExistence type="predicted"/>
<reference evidence="2" key="1">
    <citation type="submission" date="2020-07" db="EMBL/GenBank/DDBJ databases">
        <title>Multicomponent nature underlies the extraordinary mechanical properties of spider dragline silk.</title>
        <authorList>
            <person name="Kono N."/>
            <person name="Nakamura H."/>
            <person name="Mori M."/>
            <person name="Yoshida Y."/>
            <person name="Ohtoshi R."/>
            <person name="Malay A.D."/>
            <person name="Moran D.A.P."/>
            <person name="Tomita M."/>
            <person name="Numata K."/>
            <person name="Arakawa K."/>
        </authorList>
    </citation>
    <scope>NUCLEOTIDE SEQUENCE</scope>
</reference>
<evidence type="ECO:0000313" key="3">
    <source>
        <dbReference type="Proteomes" id="UP000887116"/>
    </source>
</evidence>
<feature type="transmembrane region" description="Helical" evidence="1">
    <location>
        <begin position="189"/>
        <end position="219"/>
    </location>
</feature>
<sequence length="402" mass="45771">MITKNMNLSGGYSHSVPDGYGILWTVLKVFGIDVMEENSEEKIRTKATFALLYVYIKKILINLFPIILHLMQIYAVGSWCILIEQELAKTEVMLSFTVVNLLSTAIWHDVKRKKGLIKDLVIKCHIIETYFHKNERNISTIINVCLALTVTISTISALLCSFFMSTYAIEYKIFYSFFWLLKSENFICLLVRSLIIVITYAILIQLPAVVAILSAAIYYKFSDLLANLAENIEKMRYSAPNDEEIVIVMKRYNLLYQLALEVEKVLSSCSFLLLCSQGLNLCVVLIVFTVLDSNSFSYVHTWECIPRLILDPLIIVAVVSCGSRISSQIHRIRTSLQLIYYTLGYDMENKRKTMKLVKNIIKVDFPQMTALGVLTIKPVLILSTFGSVLTYGLLVLSIKKNN</sequence>
<dbReference type="OrthoDB" id="6434096at2759"/>
<protein>
    <recommendedName>
        <fullName evidence="4">Gustatory receptor</fullName>
    </recommendedName>
</protein>
<feature type="transmembrane region" description="Helical" evidence="1">
    <location>
        <begin position="92"/>
        <end position="110"/>
    </location>
</feature>